<keyword evidence="1" id="KW-1133">Transmembrane helix</keyword>
<accession>S4PGQ7</accession>
<evidence type="ECO:0000313" key="2">
    <source>
        <dbReference type="EMBL" id="JAA86455.1"/>
    </source>
</evidence>
<dbReference type="EMBL" id="GAIX01006105">
    <property type="protein sequence ID" value="JAA86455.1"/>
    <property type="molecule type" value="Transcribed_RNA"/>
</dbReference>
<protein>
    <submittedName>
        <fullName evidence="2">Uncharacterized protein</fullName>
    </submittedName>
</protein>
<sequence>MCFSHFVKTREKLNSALVPVLFLVIIIRYCFNFVLENLKFVTQKRCVCLLSVCLYSYLRKPYTFRPLMLNRNR</sequence>
<proteinExistence type="predicted"/>
<feature type="transmembrane region" description="Helical" evidence="1">
    <location>
        <begin position="16"/>
        <end position="35"/>
    </location>
</feature>
<dbReference type="AlphaFoldDB" id="S4PGQ7"/>
<keyword evidence="1" id="KW-0472">Membrane</keyword>
<keyword evidence="1" id="KW-0812">Transmembrane</keyword>
<reference evidence="2" key="2">
    <citation type="submission" date="2013-05" db="EMBL/GenBank/DDBJ databases">
        <authorList>
            <person name="Carter J.-M."/>
            <person name="Baker S.C."/>
            <person name="Pink R."/>
            <person name="Carter D.R.F."/>
            <person name="Collins A."/>
            <person name="Tomlin J."/>
            <person name="Gibbs M."/>
            <person name="Breuker C.J."/>
        </authorList>
    </citation>
    <scope>NUCLEOTIDE SEQUENCE</scope>
    <source>
        <tissue evidence="2">Ovary</tissue>
    </source>
</reference>
<reference evidence="2" key="1">
    <citation type="journal article" date="2013" name="BMC Genomics">
        <title>Unscrambling butterfly oogenesis.</title>
        <authorList>
            <person name="Carter J.M."/>
            <person name="Baker S.C."/>
            <person name="Pink R."/>
            <person name="Carter D.R."/>
            <person name="Collins A."/>
            <person name="Tomlin J."/>
            <person name="Gibbs M."/>
            <person name="Breuker C.J."/>
        </authorList>
    </citation>
    <scope>NUCLEOTIDE SEQUENCE</scope>
    <source>
        <tissue evidence="2">Ovary</tissue>
    </source>
</reference>
<name>S4PGQ7_9NEOP</name>
<organism evidence="2">
    <name type="scientific">Pararge aegeria</name>
    <name type="common">speckled wood butterfly</name>
    <dbReference type="NCBI Taxonomy" id="116150"/>
    <lineage>
        <taxon>Eukaryota</taxon>
        <taxon>Metazoa</taxon>
        <taxon>Ecdysozoa</taxon>
        <taxon>Arthropoda</taxon>
        <taxon>Hexapoda</taxon>
        <taxon>Insecta</taxon>
        <taxon>Pterygota</taxon>
        <taxon>Neoptera</taxon>
        <taxon>Endopterygota</taxon>
        <taxon>Lepidoptera</taxon>
        <taxon>Glossata</taxon>
        <taxon>Ditrysia</taxon>
        <taxon>Papilionoidea</taxon>
        <taxon>Nymphalidae</taxon>
        <taxon>Satyrinae</taxon>
        <taxon>Satyrini</taxon>
        <taxon>Parargina</taxon>
        <taxon>Pararge</taxon>
    </lineage>
</organism>
<evidence type="ECO:0000256" key="1">
    <source>
        <dbReference type="SAM" id="Phobius"/>
    </source>
</evidence>